<dbReference type="PANTHER" id="PTHR41709:SF2">
    <property type="entry name" value="CIRCADIAN CLOCK PROTEIN KAIB2"/>
    <property type="match status" value="1"/>
</dbReference>
<dbReference type="STRING" id="111780.Sta7437_1987"/>
<evidence type="ECO:0000313" key="2">
    <source>
        <dbReference type="EMBL" id="AFZ35539.1"/>
    </source>
</evidence>
<dbReference type="PANTHER" id="PTHR41709">
    <property type="entry name" value="KAIB-LIKE PROTEIN 1"/>
    <property type="match status" value="1"/>
</dbReference>
<dbReference type="OrthoDB" id="5458519at2"/>
<dbReference type="Pfam" id="PF07689">
    <property type="entry name" value="KaiB"/>
    <property type="match status" value="1"/>
</dbReference>
<dbReference type="InterPro" id="IPR036249">
    <property type="entry name" value="Thioredoxin-like_sf"/>
</dbReference>
<dbReference type="eggNOG" id="COG4251">
    <property type="taxonomic scope" value="Bacteria"/>
</dbReference>
<gene>
    <name evidence="2" type="ordered locus">Sta7437_1987</name>
</gene>
<dbReference type="Proteomes" id="UP000010473">
    <property type="component" value="Chromosome"/>
</dbReference>
<feature type="domain" description="KaiB" evidence="1">
    <location>
        <begin position="8"/>
        <end position="89"/>
    </location>
</feature>
<reference evidence="3" key="1">
    <citation type="journal article" date="2013" name="Proc. Natl. Acad. Sci. U.S.A.">
        <title>Improving the coverage of the cyanobacterial phylum using diversity-driven genome sequencing.</title>
        <authorList>
            <person name="Shih P.M."/>
            <person name="Wu D."/>
            <person name="Latifi A."/>
            <person name="Axen S.D."/>
            <person name="Fewer D.P."/>
            <person name="Talla E."/>
            <person name="Calteau A."/>
            <person name="Cai F."/>
            <person name="Tandeau de Marsac N."/>
            <person name="Rippka R."/>
            <person name="Herdman M."/>
            <person name="Sivonen K."/>
            <person name="Coursin T."/>
            <person name="Laurent T."/>
            <person name="Goodwin L."/>
            <person name="Nolan M."/>
            <person name="Davenport K.W."/>
            <person name="Han C.S."/>
            <person name="Rubin E.M."/>
            <person name="Eisen J.A."/>
            <person name="Woyke T."/>
            <person name="Gugger M."/>
            <person name="Kerfeld C.A."/>
        </authorList>
    </citation>
    <scope>NUCLEOTIDE SEQUENCE [LARGE SCALE GENOMIC DNA]</scope>
    <source>
        <strain evidence="3">ATCC 29371 / PCC 7437</strain>
    </source>
</reference>
<dbReference type="SMART" id="SM01248">
    <property type="entry name" value="KaiB"/>
    <property type="match status" value="1"/>
</dbReference>
<protein>
    <submittedName>
        <fullName evidence="2">KaiB domain protein</fullName>
    </submittedName>
</protein>
<dbReference type="KEGG" id="scs:Sta7437_1987"/>
<proteinExistence type="predicted"/>
<dbReference type="CDD" id="cd02978">
    <property type="entry name" value="KaiB_like"/>
    <property type="match status" value="1"/>
</dbReference>
<dbReference type="EMBL" id="CP003653">
    <property type="protein sequence ID" value="AFZ35539.1"/>
    <property type="molecule type" value="Genomic_DNA"/>
</dbReference>
<dbReference type="SUPFAM" id="SSF52833">
    <property type="entry name" value="Thioredoxin-like"/>
    <property type="match status" value="1"/>
</dbReference>
<accession>K9XTZ6</accession>
<dbReference type="RefSeq" id="WP_015193210.1">
    <property type="nucleotide sequence ID" value="NC_019748.1"/>
</dbReference>
<keyword evidence="3" id="KW-1185">Reference proteome</keyword>
<sequence length="97" mass="11197">MCIRYLLKLYVSGDTARTRKAIANLQEFCQQQLPEQTKIEIIDILKNPEIAEEKKILITPTLIKEFPLPQERIIGDLANREVVAFALNIQLKYPQSD</sequence>
<dbReference type="InterPro" id="IPR039022">
    <property type="entry name" value="KaiB-like"/>
</dbReference>
<evidence type="ECO:0000313" key="3">
    <source>
        <dbReference type="Proteomes" id="UP000010473"/>
    </source>
</evidence>
<dbReference type="HOGENOM" id="CLU_144073_0_0_3"/>
<name>K9XTZ6_STAC7</name>
<evidence type="ECO:0000259" key="1">
    <source>
        <dbReference type="SMART" id="SM01248"/>
    </source>
</evidence>
<dbReference type="GO" id="GO:0048511">
    <property type="term" value="P:rhythmic process"/>
    <property type="evidence" value="ECO:0007669"/>
    <property type="project" value="InterPro"/>
</dbReference>
<organism evidence="2 3">
    <name type="scientific">Stanieria cyanosphaera (strain ATCC 29371 / PCC 7437)</name>
    <dbReference type="NCBI Taxonomy" id="111780"/>
    <lineage>
        <taxon>Bacteria</taxon>
        <taxon>Bacillati</taxon>
        <taxon>Cyanobacteriota</taxon>
        <taxon>Cyanophyceae</taxon>
        <taxon>Pleurocapsales</taxon>
        <taxon>Dermocarpellaceae</taxon>
        <taxon>Stanieria</taxon>
    </lineage>
</organism>
<dbReference type="Gene3D" id="3.40.30.10">
    <property type="entry name" value="Glutaredoxin"/>
    <property type="match status" value="1"/>
</dbReference>
<dbReference type="AlphaFoldDB" id="K9XTZ6"/>
<dbReference type="InterPro" id="IPR011649">
    <property type="entry name" value="KaiB_domain"/>
</dbReference>